<gene>
    <name evidence="2" type="ORF">VK792_06225</name>
</gene>
<dbReference type="EC" id="2.3.1.-" evidence="2"/>
<reference evidence="2 3" key="1">
    <citation type="submission" date="2024-01" db="EMBL/GenBank/DDBJ databases">
        <title>Mesobacterium rodlantinim sp. nov., isolated from shallow sea hydrothermal systems off Kueishantao Island.</title>
        <authorList>
            <person name="Su Z."/>
            <person name="Tang K."/>
        </authorList>
    </citation>
    <scope>NUCLEOTIDE SEQUENCE [LARGE SCALE GENOMIC DNA]</scope>
    <source>
        <strain evidence="2 3">TK19101</strain>
    </source>
</reference>
<evidence type="ECO:0000259" key="1">
    <source>
        <dbReference type="PROSITE" id="PS51186"/>
    </source>
</evidence>
<dbReference type="Gene3D" id="3.40.630.30">
    <property type="match status" value="1"/>
</dbReference>
<dbReference type="RefSeq" id="WP_326296508.1">
    <property type="nucleotide sequence ID" value="NZ_JAYLLH010000006.1"/>
</dbReference>
<dbReference type="PANTHER" id="PTHR43451">
    <property type="entry name" value="ACETYLTRANSFERASE (GNAT) FAMILY PROTEIN"/>
    <property type="match status" value="1"/>
</dbReference>
<dbReference type="Pfam" id="PF13673">
    <property type="entry name" value="Acetyltransf_10"/>
    <property type="match status" value="1"/>
</dbReference>
<dbReference type="GO" id="GO:0016746">
    <property type="term" value="F:acyltransferase activity"/>
    <property type="evidence" value="ECO:0007669"/>
    <property type="project" value="UniProtKB-KW"/>
</dbReference>
<keyword evidence="2" id="KW-0012">Acyltransferase</keyword>
<dbReference type="PANTHER" id="PTHR43451:SF1">
    <property type="entry name" value="ACETYLTRANSFERASE"/>
    <property type="match status" value="1"/>
</dbReference>
<dbReference type="PROSITE" id="PS51186">
    <property type="entry name" value="GNAT"/>
    <property type="match status" value="1"/>
</dbReference>
<evidence type="ECO:0000313" key="3">
    <source>
        <dbReference type="Proteomes" id="UP001348149"/>
    </source>
</evidence>
<organism evidence="2 3">
    <name type="scientific">Mesobacterium hydrothermale</name>
    <dbReference type="NCBI Taxonomy" id="3111907"/>
    <lineage>
        <taxon>Bacteria</taxon>
        <taxon>Pseudomonadati</taxon>
        <taxon>Pseudomonadota</taxon>
        <taxon>Alphaproteobacteria</taxon>
        <taxon>Rhodobacterales</taxon>
        <taxon>Roseobacteraceae</taxon>
        <taxon>Mesobacterium</taxon>
    </lineage>
</organism>
<dbReference type="InterPro" id="IPR000182">
    <property type="entry name" value="GNAT_dom"/>
</dbReference>
<dbReference type="SUPFAM" id="SSF55729">
    <property type="entry name" value="Acyl-CoA N-acyltransferases (Nat)"/>
    <property type="match status" value="1"/>
</dbReference>
<name>A0ABU6HGJ3_9RHOB</name>
<keyword evidence="3" id="KW-1185">Reference proteome</keyword>
<accession>A0ABU6HGJ3</accession>
<sequence length="158" mass="17496">MILRRYRAEDRVGCQQVFYDAVRQGAATFYTAEQRAAWAPTPDPDPNLPDKLLQQACFVAVQDDRIVGLMSLAEGGYLDMAFVRPEVMGKGVATALHGAVLDEARAQGKTRLTTHASHLARRFFGRNGWQVDFEEDVALRGQVLHRFGMSLSLDCPGA</sequence>
<evidence type="ECO:0000313" key="2">
    <source>
        <dbReference type="EMBL" id="MEC3860874.1"/>
    </source>
</evidence>
<feature type="domain" description="N-acetyltransferase" evidence="1">
    <location>
        <begin position="1"/>
        <end position="154"/>
    </location>
</feature>
<protein>
    <submittedName>
        <fullName evidence="2">GNAT family N-acetyltransferase</fullName>
        <ecNumber evidence="2">2.3.1.-</ecNumber>
    </submittedName>
</protein>
<comment type="caution">
    <text evidence="2">The sequence shown here is derived from an EMBL/GenBank/DDBJ whole genome shotgun (WGS) entry which is preliminary data.</text>
</comment>
<proteinExistence type="predicted"/>
<keyword evidence="2" id="KW-0808">Transferase</keyword>
<dbReference type="Proteomes" id="UP001348149">
    <property type="component" value="Unassembled WGS sequence"/>
</dbReference>
<dbReference type="EMBL" id="JAYLLH010000006">
    <property type="protein sequence ID" value="MEC3860874.1"/>
    <property type="molecule type" value="Genomic_DNA"/>
</dbReference>
<dbReference type="InterPro" id="IPR052564">
    <property type="entry name" value="N-acetyltrans/Recomb-assoc"/>
</dbReference>
<dbReference type="InterPro" id="IPR016181">
    <property type="entry name" value="Acyl_CoA_acyltransferase"/>
</dbReference>
<dbReference type="CDD" id="cd04301">
    <property type="entry name" value="NAT_SF"/>
    <property type="match status" value="1"/>
</dbReference>